<evidence type="ECO:0000313" key="8">
    <source>
        <dbReference type="EMBL" id="EPQ63498.1"/>
    </source>
</evidence>
<feature type="region of interest" description="Disordered" evidence="5">
    <location>
        <begin position="1"/>
        <end position="26"/>
    </location>
</feature>
<feature type="domain" description="Major facilitator superfamily (MFS) profile" evidence="7">
    <location>
        <begin position="38"/>
        <end position="528"/>
    </location>
</feature>
<dbReference type="Proteomes" id="UP000053110">
    <property type="component" value="Unassembled WGS sequence"/>
</dbReference>
<reference evidence="8" key="2">
    <citation type="submission" date="2013-01" db="EMBL/GenBank/DDBJ databases">
        <title>The wheat powdery mildew genome reveals unique evolution of an obligate biotroph.</title>
        <authorList>
            <person name="Oberhaensli S."/>
            <person name="Wicker T."/>
            <person name="Keller B."/>
        </authorList>
    </citation>
    <scope>NUCLEOTIDE SEQUENCE</scope>
    <source>
        <strain evidence="8">96224</strain>
    </source>
</reference>
<evidence type="ECO:0000256" key="4">
    <source>
        <dbReference type="ARBA" id="ARBA00023136"/>
    </source>
</evidence>
<dbReference type="Gene3D" id="1.20.1250.20">
    <property type="entry name" value="MFS general substrate transporter like domains"/>
    <property type="match status" value="1"/>
</dbReference>
<proteinExistence type="predicted"/>
<feature type="transmembrane region" description="Helical" evidence="6">
    <location>
        <begin position="427"/>
        <end position="450"/>
    </location>
</feature>
<feature type="transmembrane region" description="Helical" evidence="6">
    <location>
        <begin position="192"/>
        <end position="212"/>
    </location>
</feature>
<dbReference type="HOGENOM" id="CLU_000960_22_0_1"/>
<feature type="transmembrane region" description="Helical" evidence="6">
    <location>
        <begin position="504"/>
        <end position="523"/>
    </location>
</feature>
<feature type="non-terminal residue" evidence="9">
    <location>
        <position position="622"/>
    </location>
</feature>
<feature type="region of interest" description="Disordered" evidence="5">
    <location>
        <begin position="553"/>
        <end position="584"/>
    </location>
</feature>
<feature type="compositionally biased region" description="Polar residues" evidence="5">
    <location>
        <begin position="1"/>
        <end position="14"/>
    </location>
</feature>
<feature type="transmembrane region" description="Helical" evidence="6">
    <location>
        <begin position="339"/>
        <end position="358"/>
    </location>
</feature>
<feature type="transmembrane region" description="Helical" evidence="6">
    <location>
        <begin position="74"/>
        <end position="92"/>
    </location>
</feature>
<feature type="transmembrane region" description="Helical" evidence="6">
    <location>
        <begin position="162"/>
        <end position="186"/>
    </location>
</feature>
<evidence type="ECO:0000256" key="1">
    <source>
        <dbReference type="ARBA" id="ARBA00004141"/>
    </source>
</evidence>
<dbReference type="InterPro" id="IPR011701">
    <property type="entry name" value="MFS"/>
</dbReference>
<evidence type="ECO:0000256" key="5">
    <source>
        <dbReference type="SAM" id="MobiDB-lite"/>
    </source>
</evidence>
<dbReference type="GO" id="GO:0022857">
    <property type="term" value="F:transmembrane transporter activity"/>
    <property type="evidence" value="ECO:0007669"/>
    <property type="project" value="InterPro"/>
</dbReference>
<dbReference type="AlphaFoldDB" id="A0A061HKC2"/>
<feature type="transmembrane region" description="Helical" evidence="6">
    <location>
        <begin position="133"/>
        <end position="150"/>
    </location>
</feature>
<dbReference type="PROSITE" id="PS50850">
    <property type="entry name" value="MFS"/>
    <property type="match status" value="1"/>
</dbReference>
<dbReference type="GO" id="GO:0005886">
    <property type="term" value="C:plasma membrane"/>
    <property type="evidence" value="ECO:0007669"/>
    <property type="project" value="TreeGrafter"/>
</dbReference>
<feature type="transmembrane region" description="Helical" evidence="6">
    <location>
        <begin position="390"/>
        <end position="415"/>
    </location>
</feature>
<evidence type="ECO:0000313" key="9">
    <source>
        <dbReference type="EMBL" id="SUZ11837.1"/>
    </source>
</evidence>
<dbReference type="PANTHER" id="PTHR23501:SF59">
    <property type="entry name" value="MAJOR FACILITATOR SUPERFAMILY (MFS) PROFILE DOMAIN-CONTAINING PROTEIN-RELATED"/>
    <property type="match status" value="1"/>
</dbReference>
<keyword evidence="4 6" id="KW-0472">Membrane</keyword>
<sequence>MTDMTTASRGSSTCAVEPKNSDDASESLFKPDWRFYLAFLTLCTISLTAALDATSLSVALPIIALRLRGSAIEAFWAGTSFLLTSTVFQPSYGSLSHIFGRKPLLYIAMSFFTLGAVIAAMSRNLTIMLVGRSWQGLGAGGIISLTEIIVTDLVPLEERGKWFGLISAVWAIGSVSGPIIGGAFAQSVSWTWIFWINIPIIGLGFIFVTFFLKLNRARNASFLAQLKRIDYLGTLIFVGSLTSLLIPLTWGGVMYPWTSPRTVAPLVIGLAGLAGFGPYEYYIAKEPMVRLSIFDNWTSRLVYFQTFIHGIVLWSLLYYGPFFFEGVRGFSPVISGVGMFPETFTIAPVAAVVGVLVSITGKYQWALWSGWALTSIGFGLLYLEDAKTPNLIWIFLNIVPGLGMGILFTSMALAIPAACKPIDMAHAVAFFTFFRAFGNCVGVAIGGSIFQNQIKHKLAAYPLLSNLAEQYSQDAAALVEIIREMQDGPMREQLMEAYAESLRVLWVIMSGLSSLALISNFWVKAYTLKQALVTEHGFLRKKKPRDIETSAMGHPIEMSGTRPPIEESDCRAPSRDGSSFDGHSDEVMGEIEAAIELKSEHTPEPPTFELRNEHRGSDMKID</sequence>
<feature type="transmembrane region" description="Helical" evidence="6">
    <location>
        <begin position="35"/>
        <end position="62"/>
    </location>
</feature>
<dbReference type="EMBL" id="KE375115">
    <property type="protein sequence ID" value="EPQ63498.1"/>
    <property type="molecule type" value="Genomic_DNA"/>
</dbReference>
<evidence type="ECO:0000259" key="7">
    <source>
        <dbReference type="PROSITE" id="PS50850"/>
    </source>
</evidence>
<gene>
    <name evidence="8" type="ORF">BGT96224_A20895</name>
    <name evidence="9" type="ORF">BGT96224V2_LOCUS5000</name>
</gene>
<dbReference type="Pfam" id="PF07690">
    <property type="entry name" value="MFS_1"/>
    <property type="match status" value="1"/>
</dbReference>
<reference evidence="9" key="3">
    <citation type="submission" date="2018-07" db="EMBL/GenBank/DDBJ databases">
        <authorList>
            <person name="Quirk P.G."/>
            <person name="Krulwich T.A."/>
        </authorList>
    </citation>
    <scope>NUCLEOTIDE SEQUENCE</scope>
    <source>
        <strain evidence="9">96224</strain>
    </source>
</reference>
<dbReference type="CDD" id="cd17502">
    <property type="entry name" value="MFS_Azr1_MDR_like"/>
    <property type="match status" value="1"/>
</dbReference>
<comment type="subcellular location">
    <subcellularLocation>
        <location evidence="1">Membrane</location>
        <topology evidence="1">Multi-pass membrane protein</topology>
    </subcellularLocation>
</comment>
<dbReference type="InterPro" id="IPR020846">
    <property type="entry name" value="MFS_dom"/>
</dbReference>
<keyword evidence="2 6" id="KW-0812">Transmembrane</keyword>
<feature type="compositionally biased region" description="Basic and acidic residues" evidence="5">
    <location>
        <begin position="610"/>
        <end position="622"/>
    </location>
</feature>
<evidence type="ECO:0000313" key="10">
    <source>
        <dbReference type="Proteomes" id="UP000053110"/>
    </source>
</evidence>
<organism evidence="9">
    <name type="scientific">Blumeria graminis f. sp. tritici 96224</name>
    <dbReference type="NCBI Taxonomy" id="1268274"/>
    <lineage>
        <taxon>Eukaryota</taxon>
        <taxon>Fungi</taxon>
        <taxon>Dikarya</taxon>
        <taxon>Ascomycota</taxon>
        <taxon>Pezizomycotina</taxon>
        <taxon>Leotiomycetes</taxon>
        <taxon>Erysiphales</taxon>
        <taxon>Erysiphaceae</taxon>
        <taxon>Blumeria</taxon>
    </lineage>
</organism>
<protein>
    <submittedName>
        <fullName evidence="9">BgtA-20895</fullName>
    </submittedName>
</protein>
<dbReference type="EMBL" id="UIGY01000148">
    <property type="protein sequence ID" value="SUZ11837.1"/>
    <property type="molecule type" value="Genomic_DNA"/>
</dbReference>
<evidence type="ECO:0000256" key="2">
    <source>
        <dbReference type="ARBA" id="ARBA00022692"/>
    </source>
</evidence>
<dbReference type="SUPFAM" id="SSF103473">
    <property type="entry name" value="MFS general substrate transporter"/>
    <property type="match status" value="1"/>
</dbReference>
<keyword evidence="3 6" id="KW-1133">Transmembrane helix</keyword>
<feature type="transmembrane region" description="Helical" evidence="6">
    <location>
        <begin position="365"/>
        <end position="384"/>
    </location>
</feature>
<feature type="compositionally biased region" description="Basic and acidic residues" evidence="5">
    <location>
        <begin position="564"/>
        <end position="574"/>
    </location>
</feature>
<evidence type="ECO:0000256" key="6">
    <source>
        <dbReference type="SAM" id="Phobius"/>
    </source>
</evidence>
<feature type="transmembrane region" description="Helical" evidence="6">
    <location>
        <begin position="232"/>
        <end position="250"/>
    </location>
</feature>
<feature type="transmembrane region" description="Helical" evidence="6">
    <location>
        <begin position="301"/>
        <end position="319"/>
    </location>
</feature>
<dbReference type="OrthoDB" id="4139357at2759"/>
<dbReference type="InterPro" id="IPR036259">
    <property type="entry name" value="MFS_trans_sf"/>
</dbReference>
<reference evidence="10" key="1">
    <citation type="journal article" date="2013" name="Nat. Genet.">
        <title>The wheat powdery mildew genome shows the unique evolution of an obligate biotroph.</title>
        <authorList>
            <person name="Wicker T."/>
            <person name="Oberhaensli S."/>
            <person name="Parlange F."/>
            <person name="Buchmann J.P."/>
            <person name="Shatalina M."/>
            <person name="Roffler S."/>
            <person name="Ben-David R."/>
            <person name="Dolezel J."/>
            <person name="Simkova H."/>
            <person name="Schulze-Lefert P."/>
            <person name="Spanu P.D."/>
            <person name="Bruggmann R."/>
            <person name="Amselem J."/>
            <person name="Quesneville H."/>
            <person name="Ver Loren van Themaat E."/>
            <person name="Paape T."/>
            <person name="Shimizu K.K."/>
            <person name="Keller B."/>
        </authorList>
    </citation>
    <scope>NUCLEOTIDE SEQUENCE [LARGE SCALE GENOMIC DNA]</scope>
    <source>
        <strain evidence="10">96224</strain>
    </source>
</reference>
<accession>A0A061HKC2</accession>
<feature type="transmembrane region" description="Helical" evidence="6">
    <location>
        <begin position="262"/>
        <end position="281"/>
    </location>
</feature>
<feature type="region of interest" description="Disordered" evidence="5">
    <location>
        <begin position="596"/>
        <end position="622"/>
    </location>
</feature>
<dbReference type="PRINTS" id="PR01036">
    <property type="entry name" value="TCRTETB"/>
</dbReference>
<dbReference type="PANTHER" id="PTHR23501">
    <property type="entry name" value="MAJOR FACILITATOR SUPERFAMILY"/>
    <property type="match status" value="1"/>
</dbReference>
<feature type="transmembrane region" description="Helical" evidence="6">
    <location>
        <begin position="104"/>
        <end position="121"/>
    </location>
</feature>
<evidence type="ECO:0000256" key="3">
    <source>
        <dbReference type="ARBA" id="ARBA00022989"/>
    </source>
</evidence>
<name>A0A061HKC2_BLUGR</name>